<dbReference type="InParanoid" id="A0A2P5CSA2"/>
<organism evidence="2 3">
    <name type="scientific">Trema orientale</name>
    <name type="common">Charcoal tree</name>
    <name type="synonym">Celtis orientalis</name>
    <dbReference type="NCBI Taxonomy" id="63057"/>
    <lineage>
        <taxon>Eukaryota</taxon>
        <taxon>Viridiplantae</taxon>
        <taxon>Streptophyta</taxon>
        <taxon>Embryophyta</taxon>
        <taxon>Tracheophyta</taxon>
        <taxon>Spermatophyta</taxon>
        <taxon>Magnoliopsida</taxon>
        <taxon>eudicotyledons</taxon>
        <taxon>Gunneridae</taxon>
        <taxon>Pentapetalae</taxon>
        <taxon>rosids</taxon>
        <taxon>fabids</taxon>
        <taxon>Rosales</taxon>
        <taxon>Cannabaceae</taxon>
        <taxon>Trema</taxon>
    </lineage>
</organism>
<feature type="region of interest" description="Disordered" evidence="1">
    <location>
        <begin position="1"/>
        <end position="31"/>
    </location>
</feature>
<evidence type="ECO:0000313" key="3">
    <source>
        <dbReference type="Proteomes" id="UP000237000"/>
    </source>
</evidence>
<feature type="region of interest" description="Disordered" evidence="1">
    <location>
        <begin position="98"/>
        <end position="132"/>
    </location>
</feature>
<sequence length="258" mass="29471">MGRKRKIFEEKSHLDLPKEKEVEPEGLNPLQTVEMEKQPNCANSSVERVNPRPSKLVNAAKSASLRKKMKYHITAVRRSNRIQNSIVSAPIQNIQPVIPRINISESDKEDEQDAGMEEEERPNSTSVDKSNMEEKMDYISKLLEAQRKNMETLMSKGLKMDSTSDSPNMRYKSLYIQSQRKIETLTKENHELSVKLDVALAKLEGFEKGTHVSSEWMQSLKELTMISNFTQAIRNGLSSQDADIQEPIIAVKRKKGQR</sequence>
<keyword evidence="3" id="KW-1185">Reference proteome</keyword>
<gene>
    <name evidence="2" type="ORF">TorRG33x02_274940</name>
</gene>
<feature type="compositionally biased region" description="Acidic residues" evidence="1">
    <location>
        <begin position="107"/>
        <end position="120"/>
    </location>
</feature>
<proteinExistence type="predicted"/>
<evidence type="ECO:0000313" key="2">
    <source>
        <dbReference type="EMBL" id="PON63939.1"/>
    </source>
</evidence>
<accession>A0A2P5CSA2</accession>
<dbReference type="AlphaFoldDB" id="A0A2P5CSA2"/>
<name>A0A2P5CSA2_TREOI</name>
<comment type="caution">
    <text evidence="2">The sequence shown here is derived from an EMBL/GenBank/DDBJ whole genome shotgun (WGS) entry which is preliminary data.</text>
</comment>
<dbReference type="EMBL" id="JXTC01000332">
    <property type="protein sequence ID" value="PON63939.1"/>
    <property type="molecule type" value="Genomic_DNA"/>
</dbReference>
<reference evidence="3" key="1">
    <citation type="submission" date="2016-06" db="EMBL/GenBank/DDBJ databases">
        <title>Parallel loss of symbiosis genes in relatives of nitrogen-fixing non-legume Parasponia.</title>
        <authorList>
            <person name="Van Velzen R."/>
            <person name="Holmer R."/>
            <person name="Bu F."/>
            <person name="Rutten L."/>
            <person name="Van Zeijl A."/>
            <person name="Liu W."/>
            <person name="Santuari L."/>
            <person name="Cao Q."/>
            <person name="Sharma T."/>
            <person name="Shen D."/>
            <person name="Roswanjaya Y."/>
            <person name="Wardhani T."/>
            <person name="Kalhor M.S."/>
            <person name="Jansen J."/>
            <person name="Van den Hoogen J."/>
            <person name="Gungor B."/>
            <person name="Hartog M."/>
            <person name="Hontelez J."/>
            <person name="Verver J."/>
            <person name="Yang W.-C."/>
            <person name="Schijlen E."/>
            <person name="Repin R."/>
            <person name="Schilthuizen M."/>
            <person name="Schranz E."/>
            <person name="Heidstra R."/>
            <person name="Miyata K."/>
            <person name="Fedorova E."/>
            <person name="Kohlen W."/>
            <person name="Bisseling T."/>
            <person name="Smit S."/>
            <person name="Geurts R."/>
        </authorList>
    </citation>
    <scope>NUCLEOTIDE SEQUENCE [LARGE SCALE GENOMIC DNA]</scope>
    <source>
        <strain evidence="3">cv. RG33-2</strain>
    </source>
</reference>
<dbReference type="PANTHER" id="PTHR38936">
    <property type="entry name" value="TITIN-LIKE ISOFORM X2"/>
    <property type="match status" value="1"/>
</dbReference>
<dbReference type="OrthoDB" id="1937314at2759"/>
<dbReference type="Proteomes" id="UP000237000">
    <property type="component" value="Unassembled WGS sequence"/>
</dbReference>
<dbReference type="PANTHER" id="PTHR38936:SF1">
    <property type="entry name" value="DUF641 DOMAIN-CONTAINING PROTEIN"/>
    <property type="match status" value="1"/>
</dbReference>
<feature type="compositionally biased region" description="Basic and acidic residues" evidence="1">
    <location>
        <begin position="7"/>
        <end position="23"/>
    </location>
</feature>
<protein>
    <submittedName>
        <fullName evidence="2">Uncharacterized protein</fullName>
    </submittedName>
</protein>
<evidence type="ECO:0000256" key="1">
    <source>
        <dbReference type="SAM" id="MobiDB-lite"/>
    </source>
</evidence>